<protein>
    <recommendedName>
        <fullName evidence="2">Transferrin-like domain-containing protein</fullName>
    </recommendedName>
</protein>
<evidence type="ECO:0000256" key="1">
    <source>
        <dbReference type="SAM" id="SignalP"/>
    </source>
</evidence>
<dbReference type="OrthoDB" id="8183540at2759"/>
<dbReference type="GO" id="GO:0006826">
    <property type="term" value="P:iron ion transport"/>
    <property type="evidence" value="ECO:0007669"/>
    <property type="project" value="TreeGrafter"/>
</dbReference>
<dbReference type="Pfam" id="PF00405">
    <property type="entry name" value="Transferrin"/>
    <property type="match status" value="2"/>
</dbReference>
<feature type="chain" id="PRO_5040365880" description="Transferrin-like domain-containing protein" evidence="1">
    <location>
        <begin position="21"/>
        <end position="718"/>
    </location>
</feature>
<dbReference type="GO" id="GO:0005615">
    <property type="term" value="C:extracellular space"/>
    <property type="evidence" value="ECO:0007669"/>
    <property type="project" value="TreeGrafter"/>
</dbReference>
<feature type="domain" description="Transferrin-like" evidence="2">
    <location>
        <begin position="363"/>
        <end position="684"/>
    </location>
</feature>
<sequence length="718" mass="79737">MIHPLLLLLLLTLVVISVHSYGHLDKLCTDISNKDACNNIEREQTFECAENINSMTDCALNINNGKREFAILQPEQALLAANFVSDNVTVIAEITTEKPPYQTVVLARKFYNNSFEDLRNKRFCHPGFKHDELVTGYVLQEFEAKIIELNNSYCQSAAQTLLEKRLGALSGFFGPSCRPGEWAIDDPSLDASLKTKYSNLCEQCGPEKCNVNYQEPFQDALSCLRNGGDVAVTSLLHASKFFEDSNNIDGFVYVCPDGRAMNPRDGNCTFTDQLNRIVITERSIMEATRNYLDKNLPNHKSLNGFSTQSLASVPLLEESLQVLLELSKTDNITFVQPVPLKAYVFARRNIPNPSSSIYCEETVNWCTVDAKEQEKCLWLQQAALNAGLQPVIQCAQSQYNETISCINDIDQGKSDVAFVDVDYGYSASRSGLTYAAYPETANKDLSTIIIVVRNDSTNIGSLKGKKSCFPRYGGKEWLAFIDAMKSNKQMSMKSCDLNEAFEEFVGDSCLPGAKNKYFDVKNAEKLCAQCLTNSVFGPAKMCNNDHQNKYYSTDGALKCVEDKAGDFAVVTISDIEQFKDKTDGFRVVCRNGSLAKNEGLSVDSDCALTIITTGDVVVKNNTVKRSNVIQLLKGIDLEFGQSLRKTFKVFETFDNVPDLLFPDSTPGLDFDGDALGKPVENFKSLLENTEKCEVGPNVGHHLVPSTILMIILTIIVRF</sequence>
<dbReference type="AlphaFoldDB" id="A0A9N9TTD1"/>
<dbReference type="GO" id="GO:0005769">
    <property type="term" value="C:early endosome"/>
    <property type="evidence" value="ECO:0007669"/>
    <property type="project" value="TreeGrafter"/>
</dbReference>
<dbReference type="CDD" id="cd13529">
    <property type="entry name" value="PBP2_transferrin"/>
    <property type="match status" value="1"/>
</dbReference>
<organism evidence="3 4">
    <name type="scientific">Phyllotreta striolata</name>
    <name type="common">Striped flea beetle</name>
    <name type="synonym">Crioceris striolata</name>
    <dbReference type="NCBI Taxonomy" id="444603"/>
    <lineage>
        <taxon>Eukaryota</taxon>
        <taxon>Metazoa</taxon>
        <taxon>Ecdysozoa</taxon>
        <taxon>Arthropoda</taxon>
        <taxon>Hexapoda</taxon>
        <taxon>Insecta</taxon>
        <taxon>Pterygota</taxon>
        <taxon>Neoptera</taxon>
        <taxon>Endopterygota</taxon>
        <taxon>Coleoptera</taxon>
        <taxon>Polyphaga</taxon>
        <taxon>Cucujiformia</taxon>
        <taxon>Chrysomeloidea</taxon>
        <taxon>Chrysomelidae</taxon>
        <taxon>Galerucinae</taxon>
        <taxon>Alticini</taxon>
        <taxon>Phyllotreta</taxon>
    </lineage>
</organism>
<dbReference type="GO" id="GO:0055037">
    <property type="term" value="C:recycling endosome"/>
    <property type="evidence" value="ECO:0007669"/>
    <property type="project" value="TreeGrafter"/>
</dbReference>
<dbReference type="PROSITE" id="PS51408">
    <property type="entry name" value="TRANSFERRIN_LIKE_4"/>
    <property type="match status" value="2"/>
</dbReference>
<name>A0A9N9TTD1_PHYSR</name>
<dbReference type="SMART" id="SM00094">
    <property type="entry name" value="TR_FER"/>
    <property type="match status" value="1"/>
</dbReference>
<dbReference type="InterPro" id="IPR001156">
    <property type="entry name" value="Transferrin-like_dom"/>
</dbReference>
<dbReference type="EMBL" id="OU900100">
    <property type="protein sequence ID" value="CAG9864280.1"/>
    <property type="molecule type" value="Genomic_DNA"/>
</dbReference>
<dbReference type="Proteomes" id="UP001153712">
    <property type="component" value="Chromosome 7"/>
</dbReference>
<dbReference type="GO" id="GO:0005886">
    <property type="term" value="C:plasma membrane"/>
    <property type="evidence" value="ECO:0007669"/>
    <property type="project" value="TreeGrafter"/>
</dbReference>
<feature type="signal peptide" evidence="1">
    <location>
        <begin position="1"/>
        <end position="20"/>
    </location>
</feature>
<feature type="domain" description="Transferrin-like" evidence="2">
    <location>
        <begin position="14"/>
        <end position="348"/>
    </location>
</feature>
<reference evidence="3" key="1">
    <citation type="submission" date="2022-01" db="EMBL/GenBank/DDBJ databases">
        <authorList>
            <person name="King R."/>
        </authorList>
    </citation>
    <scope>NUCLEOTIDE SEQUENCE</scope>
</reference>
<gene>
    <name evidence="3" type="ORF">PHYEVI_LOCUS10537</name>
</gene>
<evidence type="ECO:0000313" key="3">
    <source>
        <dbReference type="EMBL" id="CAG9864280.1"/>
    </source>
</evidence>
<keyword evidence="1" id="KW-0732">Signal</keyword>
<accession>A0A9N9TTD1</accession>
<dbReference type="SUPFAM" id="SSF53850">
    <property type="entry name" value="Periplasmic binding protein-like II"/>
    <property type="match status" value="2"/>
</dbReference>
<evidence type="ECO:0000313" key="4">
    <source>
        <dbReference type="Proteomes" id="UP001153712"/>
    </source>
</evidence>
<dbReference type="Gene3D" id="3.40.190.10">
    <property type="entry name" value="Periplasmic binding protein-like II"/>
    <property type="match status" value="3"/>
</dbReference>
<evidence type="ECO:0000259" key="2">
    <source>
        <dbReference type="PROSITE" id="PS51408"/>
    </source>
</evidence>
<proteinExistence type="predicted"/>
<keyword evidence="4" id="KW-1185">Reference proteome</keyword>
<dbReference type="PANTHER" id="PTHR11485:SF57">
    <property type="entry name" value="TRANSFERRIN"/>
    <property type="match status" value="1"/>
</dbReference>
<dbReference type="PANTHER" id="PTHR11485">
    <property type="entry name" value="TRANSFERRIN"/>
    <property type="match status" value="1"/>
</dbReference>